<dbReference type="eggNOG" id="COG0738">
    <property type="taxonomic scope" value="Bacteria"/>
</dbReference>
<accession>K6XG08</accession>
<evidence type="ECO:0000256" key="2">
    <source>
        <dbReference type="ARBA" id="ARBA00022475"/>
    </source>
</evidence>
<evidence type="ECO:0000313" key="8">
    <source>
        <dbReference type="Proteomes" id="UP000006327"/>
    </source>
</evidence>
<feature type="transmembrane region" description="Helical" evidence="6">
    <location>
        <begin position="457"/>
        <end position="476"/>
    </location>
</feature>
<evidence type="ECO:0000256" key="3">
    <source>
        <dbReference type="ARBA" id="ARBA00022692"/>
    </source>
</evidence>
<feature type="transmembrane region" description="Helical" evidence="6">
    <location>
        <begin position="39"/>
        <end position="56"/>
    </location>
</feature>
<evidence type="ECO:0000256" key="6">
    <source>
        <dbReference type="SAM" id="Phobius"/>
    </source>
</evidence>
<protein>
    <submittedName>
        <fullName evidence="7">MFS transporter, FHS family, L-fucose permease</fullName>
    </submittedName>
</protein>
<comment type="caution">
    <text evidence="7">The sequence shown here is derived from an EMBL/GenBank/DDBJ whole genome shotgun (WGS) entry which is preliminary data.</text>
</comment>
<dbReference type="GO" id="GO:0005886">
    <property type="term" value="C:plasma membrane"/>
    <property type="evidence" value="ECO:0007669"/>
    <property type="project" value="UniProtKB-SubCell"/>
</dbReference>
<dbReference type="PANTHER" id="PTHR43702:SF11">
    <property type="entry name" value="L-FUCOSE-PROTON SYMPORTER"/>
    <property type="match status" value="1"/>
</dbReference>
<dbReference type="SUPFAM" id="SSF103473">
    <property type="entry name" value="MFS general substrate transporter"/>
    <property type="match status" value="1"/>
</dbReference>
<dbReference type="EMBL" id="BAEO01000034">
    <property type="protein sequence ID" value="GAC19589.1"/>
    <property type="molecule type" value="Genomic_DNA"/>
</dbReference>
<proteinExistence type="predicted"/>
<feature type="transmembrane region" description="Helical" evidence="6">
    <location>
        <begin position="342"/>
        <end position="361"/>
    </location>
</feature>
<evidence type="ECO:0000313" key="7">
    <source>
        <dbReference type="EMBL" id="GAC19589.1"/>
    </source>
</evidence>
<feature type="transmembrane region" description="Helical" evidence="6">
    <location>
        <begin position="170"/>
        <end position="193"/>
    </location>
</feature>
<keyword evidence="2" id="KW-1003">Cell membrane</keyword>
<dbReference type="GO" id="GO:0015535">
    <property type="term" value="F:fucose:proton symporter activity"/>
    <property type="evidence" value="ECO:0007669"/>
    <property type="project" value="InterPro"/>
</dbReference>
<dbReference type="NCBIfam" id="TIGR00885">
    <property type="entry name" value="fucP"/>
    <property type="match status" value="1"/>
</dbReference>
<feature type="transmembrane region" description="Helical" evidence="6">
    <location>
        <begin position="368"/>
        <end position="388"/>
    </location>
</feature>
<evidence type="ECO:0000256" key="1">
    <source>
        <dbReference type="ARBA" id="ARBA00004429"/>
    </source>
</evidence>
<feature type="transmembrane region" description="Helical" evidence="6">
    <location>
        <begin position="394"/>
        <end position="413"/>
    </location>
</feature>
<name>K6XG08_9ALTE</name>
<dbReference type="InterPro" id="IPR011701">
    <property type="entry name" value="MFS"/>
</dbReference>
<gene>
    <name evidence="7" type="primary">fucP</name>
    <name evidence="7" type="ORF">GARC_2623</name>
</gene>
<dbReference type="AlphaFoldDB" id="K6XG08"/>
<organism evidence="7 8">
    <name type="scientific">Paraglaciecola arctica BSs20135</name>
    <dbReference type="NCBI Taxonomy" id="493475"/>
    <lineage>
        <taxon>Bacteria</taxon>
        <taxon>Pseudomonadati</taxon>
        <taxon>Pseudomonadota</taxon>
        <taxon>Gammaproteobacteria</taxon>
        <taxon>Alteromonadales</taxon>
        <taxon>Alteromonadaceae</taxon>
        <taxon>Paraglaciecola</taxon>
    </lineage>
</organism>
<dbReference type="InterPro" id="IPR005275">
    <property type="entry name" value="Lfuc_symporter_FucP"/>
</dbReference>
<keyword evidence="5 6" id="KW-0472">Membrane</keyword>
<keyword evidence="8" id="KW-1185">Reference proteome</keyword>
<evidence type="ECO:0000256" key="4">
    <source>
        <dbReference type="ARBA" id="ARBA00022989"/>
    </source>
</evidence>
<comment type="subcellular location">
    <subcellularLocation>
        <location evidence="1">Cell inner membrane</location>
        <topology evidence="1">Multi-pass membrane protein</topology>
    </subcellularLocation>
</comment>
<dbReference type="InterPro" id="IPR050375">
    <property type="entry name" value="MFS_TsgA-like"/>
</dbReference>
<feature type="transmembrane region" description="Helical" evidence="6">
    <location>
        <begin position="76"/>
        <end position="100"/>
    </location>
</feature>
<dbReference type="Proteomes" id="UP000006327">
    <property type="component" value="Unassembled WGS sequence"/>
</dbReference>
<feature type="transmembrane region" description="Helical" evidence="6">
    <location>
        <begin position="107"/>
        <end position="126"/>
    </location>
</feature>
<reference evidence="7 8" key="1">
    <citation type="journal article" date="2017" name="Antonie Van Leeuwenhoek">
        <title>Rhizobium rhizosphaerae sp. nov., a novel species isolated from rice rhizosphere.</title>
        <authorList>
            <person name="Zhao J.J."/>
            <person name="Zhang J."/>
            <person name="Zhang R.J."/>
            <person name="Zhang C.W."/>
            <person name="Yin H.Q."/>
            <person name="Zhang X.X."/>
        </authorList>
    </citation>
    <scope>NUCLEOTIDE SEQUENCE [LARGE SCALE GENOMIC DNA]</scope>
    <source>
        <strain evidence="7 8">BSs20135</strain>
    </source>
</reference>
<feature type="transmembrane region" description="Helical" evidence="6">
    <location>
        <begin position="252"/>
        <end position="271"/>
    </location>
</feature>
<feature type="transmembrane region" description="Helical" evidence="6">
    <location>
        <begin position="301"/>
        <end position="322"/>
    </location>
</feature>
<feature type="transmembrane region" description="Helical" evidence="6">
    <location>
        <begin position="420"/>
        <end position="437"/>
    </location>
</feature>
<feature type="transmembrane region" description="Helical" evidence="6">
    <location>
        <begin position="132"/>
        <end position="149"/>
    </location>
</feature>
<dbReference type="PANTHER" id="PTHR43702">
    <property type="entry name" value="L-FUCOSE-PROTON SYMPORTER"/>
    <property type="match status" value="1"/>
</dbReference>
<dbReference type="Pfam" id="PF07690">
    <property type="entry name" value="MFS_1"/>
    <property type="match status" value="1"/>
</dbReference>
<dbReference type="Gene3D" id="1.20.1250.20">
    <property type="entry name" value="MFS general substrate transporter like domains"/>
    <property type="match status" value="2"/>
</dbReference>
<sequence length="484" mass="52063">MLMLSASIKHSSFQSESVENNNNRQESAMSKIPVVAKEMIVPFILVAMLFPLWGFANDVTNPLVKAFKDIFLITNAQSSLVQFAFYLGYGIMALPAAIFIRKYSYKSGILLGLALYALGALLFIPASVQQEFNYFLAALCILTCGLALLETTANPYVLSMGDPATATKRLNLAQAFNPIGSLTGMFVASTVILNKLQVEEFRAAERAAHPEYAEMLPSVIDGKLTTALSEFAVNQPIAHQAMQAADLITVRGPYIAIAAVVGLLFLLFLFVKLPSTISHNSPLTLKELGATFRRLFANGRYIEGVVAQAFYVGAQIMCWTFIIHYGMTAVGLTASQAQGYNIVAMSLFLISRFVCTFLLGFIRPGHLLMLLALAGIALALGTIFLGGMLGLYCLIGISACMSLMFPTIYGIALKDLGDDASLGSAGLVMAIVGGALMPPLQASMIDAAPIIGAIPSVRTSFILPLLCFVVIAIYGYRAHHTYKA</sequence>
<dbReference type="InterPro" id="IPR036259">
    <property type="entry name" value="MFS_trans_sf"/>
</dbReference>
<keyword evidence="4 6" id="KW-1133">Transmembrane helix</keyword>
<dbReference type="CDD" id="cd17394">
    <property type="entry name" value="MFS_FucP_like"/>
    <property type="match status" value="1"/>
</dbReference>
<dbReference type="STRING" id="493475.GARC_2623"/>
<keyword evidence="3 6" id="KW-0812">Transmembrane</keyword>
<evidence type="ECO:0000256" key="5">
    <source>
        <dbReference type="ARBA" id="ARBA00023136"/>
    </source>
</evidence>